<accession>A0AAD7EKM8</accession>
<protein>
    <submittedName>
        <fullName evidence="1">Uncharacterized protein</fullName>
    </submittedName>
</protein>
<dbReference type="EMBL" id="JARIHO010000037">
    <property type="protein sequence ID" value="KAJ7330300.1"/>
    <property type="molecule type" value="Genomic_DNA"/>
</dbReference>
<name>A0AAD7EKM8_9AGAR</name>
<reference evidence="1" key="1">
    <citation type="submission" date="2023-03" db="EMBL/GenBank/DDBJ databases">
        <title>Massive genome expansion in bonnet fungi (Mycena s.s.) driven by repeated elements and novel gene families across ecological guilds.</title>
        <authorList>
            <consortium name="Lawrence Berkeley National Laboratory"/>
            <person name="Harder C.B."/>
            <person name="Miyauchi S."/>
            <person name="Viragh M."/>
            <person name="Kuo A."/>
            <person name="Thoen E."/>
            <person name="Andreopoulos B."/>
            <person name="Lu D."/>
            <person name="Skrede I."/>
            <person name="Drula E."/>
            <person name="Henrissat B."/>
            <person name="Morin E."/>
            <person name="Kohler A."/>
            <person name="Barry K."/>
            <person name="LaButti K."/>
            <person name="Morin E."/>
            <person name="Salamov A."/>
            <person name="Lipzen A."/>
            <person name="Mereny Z."/>
            <person name="Hegedus B."/>
            <person name="Baldrian P."/>
            <person name="Stursova M."/>
            <person name="Weitz H."/>
            <person name="Taylor A."/>
            <person name="Grigoriev I.V."/>
            <person name="Nagy L.G."/>
            <person name="Martin F."/>
            <person name="Kauserud H."/>
        </authorList>
    </citation>
    <scope>NUCLEOTIDE SEQUENCE</scope>
    <source>
        <strain evidence="1">CBHHK002</strain>
    </source>
</reference>
<evidence type="ECO:0000313" key="2">
    <source>
        <dbReference type="Proteomes" id="UP001218218"/>
    </source>
</evidence>
<gene>
    <name evidence="1" type="ORF">DFH08DRAFT_815217</name>
</gene>
<organism evidence="1 2">
    <name type="scientific">Mycena albidolilacea</name>
    <dbReference type="NCBI Taxonomy" id="1033008"/>
    <lineage>
        <taxon>Eukaryota</taxon>
        <taxon>Fungi</taxon>
        <taxon>Dikarya</taxon>
        <taxon>Basidiomycota</taxon>
        <taxon>Agaricomycotina</taxon>
        <taxon>Agaricomycetes</taxon>
        <taxon>Agaricomycetidae</taxon>
        <taxon>Agaricales</taxon>
        <taxon>Marasmiineae</taxon>
        <taxon>Mycenaceae</taxon>
        <taxon>Mycena</taxon>
    </lineage>
</organism>
<comment type="caution">
    <text evidence="1">The sequence shown here is derived from an EMBL/GenBank/DDBJ whole genome shotgun (WGS) entry which is preliminary data.</text>
</comment>
<sequence>MIQGLIRLERGLVAEEEFKIFVHRWSSQGKRKFEPKIQWSAELGLSSARITYLWVDWHKPHGRETLEKIQFWIRLREVLLCLTFGGMPSYPYIMRAEVALPYPAFGNLVKLKRSFKYMHAGNECRCRRVLWVIDPASGGWSKYGKWPFFWQHHGHSRTAAVEKPNNDVKMLHIMVGYHAALHNAQKPHAAVHNLSIQLDALSAEFYIGHRTNTLQYTRQGKL</sequence>
<dbReference type="Proteomes" id="UP001218218">
    <property type="component" value="Unassembled WGS sequence"/>
</dbReference>
<evidence type="ECO:0000313" key="1">
    <source>
        <dbReference type="EMBL" id="KAJ7330300.1"/>
    </source>
</evidence>
<dbReference type="AlphaFoldDB" id="A0AAD7EKM8"/>
<proteinExistence type="predicted"/>
<keyword evidence="2" id="KW-1185">Reference proteome</keyword>